<protein>
    <submittedName>
        <fullName evidence="1">Uncharacterized protein</fullName>
    </submittedName>
</protein>
<proteinExistence type="predicted"/>
<reference evidence="1" key="2">
    <citation type="journal article" date="2015" name="Data Brief">
        <title>Shoot transcriptome of the giant reed, Arundo donax.</title>
        <authorList>
            <person name="Barrero R.A."/>
            <person name="Guerrero F.D."/>
            <person name="Moolhuijzen P."/>
            <person name="Goolsby J.A."/>
            <person name="Tidwell J."/>
            <person name="Bellgard S.E."/>
            <person name="Bellgard M.I."/>
        </authorList>
    </citation>
    <scope>NUCLEOTIDE SEQUENCE</scope>
    <source>
        <tissue evidence="1">Shoot tissue taken approximately 20 cm above the soil surface</tissue>
    </source>
</reference>
<sequence length="57" mass="6082">MSEETSSAPPSMVGAATVRSAAFNTTAVRVVTQEGTKSTSEFPAVVNLKNCSNYHRY</sequence>
<reference evidence="1" key="1">
    <citation type="submission" date="2014-09" db="EMBL/GenBank/DDBJ databases">
        <authorList>
            <person name="Magalhaes I.L.F."/>
            <person name="Oliveira U."/>
            <person name="Santos F.R."/>
            <person name="Vidigal T.H.D.A."/>
            <person name="Brescovit A.D."/>
            <person name="Santos A.J."/>
        </authorList>
    </citation>
    <scope>NUCLEOTIDE SEQUENCE</scope>
    <source>
        <tissue evidence="1">Shoot tissue taken approximately 20 cm above the soil surface</tissue>
    </source>
</reference>
<accession>A0A0A8ZLU3</accession>
<organism evidence="1">
    <name type="scientific">Arundo donax</name>
    <name type="common">Giant reed</name>
    <name type="synonym">Donax arundinaceus</name>
    <dbReference type="NCBI Taxonomy" id="35708"/>
    <lineage>
        <taxon>Eukaryota</taxon>
        <taxon>Viridiplantae</taxon>
        <taxon>Streptophyta</taxon>
        <taxon>Embryophyta</taxon>
        <taxon>Tracheophyta</taxon>
        <taxon>Spermatophyta</taxon>
        <taxon>Magnoliopsida</taxon>
        <taxon>Liliopsida</taxon>
        <taxon>Poales</taxon>
        <taxon>Poaceae</taxon>
        <taxon>PACMAD clade</taxon>
        <taxon>Arundinoideae</taxon>
        <taxon>Arundineae</taxon>
        <taxon>Arundo</taxon>
    </lineage>
</organism>
<name>A0A0A8ZLU3_ARUDO</name>
<evidence type="ECO:0000313" key="1">
    <source>
        <dbReference type="EMBL" id="JAD40389.1"/>
    </source>
</evidence>
<dbReference type="AlphaFoldDB" id="A0A0A8ZLU3"/>
<dbReference type="EMBL" id="GBRH01257506">
    <property type="protein sequence ID" value="JAD40389.1"/>
    <property type="molecule type" value="Transcribed_RNA"/>
</dbReference>